<dbReference type="InterPro" id="IPR000595">
    <property type="entry name" value="cNMP-bd_dom"/>
</dbReference>
<accession>A0A1J5R0G6</accession>
<dbReference type="InterPro" id="IPR016131">
    <property type="entry name" value="Haemerythrin_Fe_BS"/>
</dbReference>
<comment type="caution">
    <text evidence="5">The sequence shown here is derived from an EMBL/GenBank/DDBJ whole genome shotgun (WGS) entry which is preliminary data.</text>
</comment>
<comment type="similarity">
    <text evidence="1">Belongs to the hemerythrin family.</text>
</comment>
<dbReference type="SUPFAM" id="SSF47188">
    <property type="entry name" value="Hemerythrin-like"/>
    <property type="match status" value="1"/>
</dbReference>
<dbReference type="Gene3D" id="2.60.120.10">
    <property type="entry name" value="Jelly Rolls"/>
    <property type="match status" value="2"/>
</dbReference>
<dbReference type="InterPro" id="IPR012827">
    <property type="entry name" value="Hemerythrin_metal-bd"/>
</dbReference>
<reference evidence="5" key="1">
    <citation type="submission" date="2016-10" db="EMBL/GenBank/DDBJ databases">
        <title>Sequence of Gallionella enrichment culture.</title>
        <authorList>
            <person name="Poehlein A."/>
            <person name="Muehling M."/>
            <person name="Daniel R."/>
        </authorList>
    </citation>
    <scope>NUCLEOTIDE SEQUENCE</scope>
</reference>
<evidence type="ECO:0000259" key="4">
    <source>
        <dbReference type="PROSITE" id="PS50042"/>
    </source>
</evidence>
<keyword evidence="2" id="KW-0479">Metal-binding</keyword>
<organism evidence="5">
    <name type="scientific">mine drainage metagenome</name>
    <dbReference type="NCBI Taxonomy" id="410659"/>
    <lineage>
        <taxon>unclassified sequences</taxon>
        <taxon>metagenomes</taxon>
        <taxon>ecological metagenomes</taxon>
    </lineage>
</organism>
<dbReference type="PANTHER" id="PTHR37164">
    <property type="entry name" value="BACTERIOHEMERYTHRIN"/>
    <property type="match status" value="1"/>
</dbReference>
<dbReference type="SUPFAM" id="SSF51206">
    <property type="entry name" value="cAMP-binding domain-like"/>
    <property type="match status" value="2"/>
</dbReference>
<dbReference type="AlphaFoldDB" id="A0A1J5R0G6"/>
<protein>
    <submittedName>
        <fullName evidence="5">Bacteriohemerythrin</fullName>
    </submittedName>
</protein>
<dbReference type="InterPro" id="IPR012312">
    <property type="entry name" value="Hemerythrin-like"/>
</dbReference>
<keyword evidence="3" id="KW-0408">Iron</keyword>
<dbReference type="Gene3D" id="1.20.120.50">
    <property type="entry name" value="Hemerythrin-like"/>
    <property type="match status" value="1"/>
</dbReference>
<dbReference type="InterPro" id="IPR036866">
    <property type="entry name" value="RibonucZ/Hydroxyglut_hydro"/>
</dbReference>
<dbReference type="PROSITE" id="PS00550">
    <property type="entry name" value="HEMERYTHRINS"/>
    <property type="match status" value="1"/>
</dbReference>
<dbReference type="Gene3D" id="3.60.15.10">
    <property type="entry name" value="Ribonuclease Z/Hydroxyacylglutathione hydrolase-like"/>
    <property type="match status" value="1"/>
</dbReference>
<feature type="domain" description="Cyclic nucleotide-binding" evidence="4">
    <location>
        <begin position="651"/>
        <end position="709"/>
    </location>
</feature>
<evidence type="ECO:0000256" key="2">
    <source>
        <dbReference type="ARBA" id="ARBA00022723"/>
    </source>
</evidence>
<sequence>MAKMKKVHVGRGISWVEVPEAGLFVLCGCPADAVKHLMRRGLIVETERDGVSFETGPNAILLSDVMLQNGAFCNLAEFPVLQMLYRQGMMLPDHPNNKGDKPMLIGQRDQVQAQLHYIYRGNYGLVNREELLLAGASPDLAEDLLAMKQHFAFGHIRHPRELIEAVPLGARAVELKNGVFLRRLGLNQFEFRYEDETVAVDLNLQPGETYDPPYLLGAHRVDREYFAVIHSGEGDGWDANRPSMGSVLMFQGRIYLIDAGPNVQHSLTALGIGINEIEGLFHTHCHDDHFAGLTTLLRTDRRLKYFATPLVRASVTKKLSALLTVDEETFLDCFDVHDLEFDRWNDVGGLEVMPLLSPHPVETSIFRFRALWEDGYRSYAHFADIVSLDLLAGMVRQDGGPGISQAFYDKVAADYALPADLKKLDIGGGLIHGRADDFRGDGSGKIILSHVARPLTVQEREIGSGAPFGTMDVIIPGNHDYVWRRAFESLRCYFPDTPHHELRILLNSPMVVCNPETILLREGGDVPYVYLVITGTVEMIEAGTLVSGLLSSGGMIGQVEGIERRAAGTTYRASSFVQALRISSDLYREFVRRNELTHEVMAQEERRNFLRSTWVCSEALTEMTLNRLAGEITQLHFDAGETVDVRNCLSFVKNGTAELAIGGDVMELLGPGDVFGEEVSVFDSPALFSVRAGSDLEILMLPAATVRDVPVMRWKLLESYERRMHNAVLEAGGSAIADVRWRDDYAVNVQRIDTHHKNLLVRASALSSAIITGRDRNEVMEHFASLIDYTRYHFAEEERLMERYHYSDAVRHRASHQRLLEQIISLCDNFDSLSEQEVAVVLKDWVVLHIQSDDRRLAAELNAKGVY</sequence>
<dbReference type="InterPro" id="IPR018490">
    <property type="entry name" value="cNMP-bd_dom_sf"/>
</dbReference>
<evidence type="ECO:0000256" key="3">
    <source>
        <dbReference type="ARBA" id="ARBA00023004"/>
    </source>
</evidence>
<name>A0A1J5R0G6_9ZZZZ</name>
<dbReference type="CDD" id="cd12107">
    <property type="entry name" value="Hemerythrin"/>
    <property type="match status" value="1"/>
</dbReference>
<dbReference type="PANTHER" id="PTHR37164:SF1">
    <property type="entry name" value="BACTERIOHEMERYTHRIN"/>
    <property type="match status" value="1"/>
</dbReference>
<dbReference type="Pfam" id="PF01814">
    <property type="entry name" value="Hemerythrin"/>
    <property type="match status" value="1"/>
</dbReference>
<evidence type="ECO:0000313" key="5">
    <source>
        <dbReference type="EMBL" id="OIQ85575.1"/>
    </source>
</evidence>
<proteinExistence type="inferred from homology"/>
<dbReference type="InterPro" id="IPR050669">
    <property type="entry name" value="Hemerythrin"/>
</dbReference>
<dbReference type="NCBIfam" id="TIGR02481">
    <property type="entry name" value="hemeryth_dom"/>
    <property type="match status" value="1"/>
</dbReference>
<dbReference type="Pfam" id="PF23023">
    <property type="entry name" value="Anti-Pycsar_Apyc1"/>
    <property type="match status" value="1"/>
</dbReference>
<gene>
    <name evidence="5" type="ORF">GALL_325750</name>
</gene>
<evidence type="ECO:0000256" key="1">
    <source>
        <dbReference type="ARBA" id="ARBA00010587"/>
    </source>
</evidence>
<dbReference type="InterPro" id="IPR014710">
    <property type="entry name" value="RmlC-like_jellyroll"/>
</dbReference>
<dbReference type="InterPro" id="IPR035938">
    <property type="entry name" value="Hemerythrin-like_sf"/>
</dbReference>
<dbReference type="GO" id="GO:0046872">
    <property type="term" value="F:metal ion binding"/>
    <property type="evidence" value="ECO:0007669"/>
    <property type="project" value="UniProtKB-KW"/>
</dbReference>
<dbReference type="NCBIfam" id="NF033749">
    <property type="entry name" value="bact_hemeryth"/>
    <property type="match status" value="1"/>
</dbReference>
<feature type="domain" description="Cyclic nucleotide-binding" evidence="4">
    <location>
        <begin position="519"/>
        <end position="608"/>
    </location>
</feature>
<dbReference type="EMBL" id="MLJW01000534">
    <property type="protein sequence ID" value="OIQ85575.1"/>
    <property type="molecule type" value="Genomic_DNA"/>
</dbReference>
<dbReference type="SUPFAM" id="SSF56281">
    <property type="entry name" value="Metallo-hydrolase/oxidoreductase"/>
    <property type="match status" value="1"/>
</dbReference>
<dbReference type="CDD" id="cd00038">
    <property type="entry name" value="CAP_ED"/>
    <property type="match status" value="2"/>
</dbReference>
<dbReference type="PROSITE" id="PS50042">
    <property type="entry name" value="CNMP_BINDING_3"/>
    <property type="match status" value="2"/>
</dbReference>